<feature type="region of interest" description="Disordered" evidence="1">
    <location>
        <begin position="216"/>
        <end position="246"/>
    </location>
</feature>
<sequence>MAIETAGFILTTIQVGGEATSSANGYIGFGKGKADKAYNDAVNQYEQLKTLRKDVGIDRYLSEEEREGLNKVIERLALELLLLKRTLQGLKGITYWYINSYWVEWANFQHEKAGVIERIIEVNVQILERSLSGRKLLESGRPAGTPGEASPSTRFLMSTSADDTRQEILSAAAAEVASVARSTWEGYGSHSQPEQGNSEQMATGRLSEDGTAHIITPSGQKKAMGASNGTRWYISPKSLSAPPSITVPETVELEDLRRDLD</sequence>
<dbReference type="OrthoDB" id="240216at2759"/>
<dbReference type="AlphaFoldDB" id="A0A8H2XLM4"/>
<accession>A0A8H2XLM4</accession>
<reference evidence="2" key="1">
    <citation type="submission" date="2021-01" db="EMBL/GenBank/DDBJ databases">
        <authorList>
            <person name="Kaushik A."/>
        </authorList>
    </citation>
    <scope>NUCLEOTIDE SEQUENCE</scope>
    <source>
        <strain evidence="2">Type strain: AG8-Rh-89/</strain>
    </source>
</reference>
<evidence type="ECO:0000256" key="1">
    <source>
        <dbReference type="SAM" id="MobiDB-lite"/>
    </source>
</evidence>
<dbReference type="EMBL" id="CAJMWZ010000802">
    <property type="protein sequence ID" value="CAE6426076.1"/>
    <property type="molecule type" value="Genomic_DNA"/>
</dbReference>
<name>A0A8H2XLM4_9AGAM</name>
<evidence type="ECO:0000313" key="2">
    <source>
        <dbReference type="EMBL" id="CAE6426076.1"/>
    </source>
</evidence>
<evidence type="ECO:0000313" key="3">
    <source>
        <dbReference type="Proteomes" id="UP000663850"/>
    </source>
</evidence>
<dbReference type="Proteomes" id="UP000663850">
    <property type="component" value="Unassembled WGS sequence"/>
</dbReference>
<gene>
    <name evidence="2" type="ORF">RDB_LOCUS14949</name>
</gene>
<comment type="caution">
    <text evidence="2">The sequence shown here is derived from an EMBL/GenBank/DDBJ whole genome shotgun (WGS) entry which is preliminary data.</text>
</comment>
<organism evidence="2 3">
    <name type="scientific">Rhizoctonia solani</name>
    <dbReference type="NCBI Taxonomy" id="456999"/>
    <lineage>
        <taxon>Eukaryota</taxon>
        <taxon>Fungi</taxon>
        <taxon>Dikarya</taxon>
        <taxon>Basidiomycota</taxon>
        <taxon>Agaricomycotina</taxon>
        <taxon>Agaricomycetes</taxon>
        <taxon>Cantharellales</taxon>
        <taxon>Ceratobasidiaceae</taxon>
        <taxon>Rhizoctonia</taxon>
    </lineage>
</organism>
<proteinExistence type="predicted"/>
<protein>
    <submittedName>
        <fullName evidence="2">Uncharacterized protein</fullName>
    </submittedName>
</protein>